<dbReference type="Pfam" id="PF00005">
    <property type="entry name" value="ABC_tran"/>
    <property type="match status" value="1"/>
</dbReference>
<dbReference type="GO" id="GO:0016887">
    <property type="term" value="F:ATP hydrolysis activity"/>
    <property type="evidence" value="ECO:0007669"/>
    <property type="project" value="InterPro"/>
</dbReference>
<keyword evidence="3" id="KW-0547">Nucleotide-binding</keyword>
<sequence>MIPAESSVSPPVARTTGWTRTTEPIIEADAVGFAARAGVPALTGVSPAVHGGRSVALAGESGTGETTLPRLLLGQARPTTGEIRFDGAPLHRGRLRDYRRARPHQPREDHRPWAVRSHRRAVTSRQRAVRHRAAGPPCREIAWCAALAAGGGGAVRAAAGAGVAWFSVTGGGTGSDAVAERRRRRREVGPRERAGRDHAGSGKMGPRCRLRAGPGRPGGPSPAGSGDASARGRRVVRPAGGAGPRAGLRPAGRRRRRGGRRPRRPGGRTCRGWYS</sequence>
<feature type="domain" description="ABC transporter" evidence="2">
    <location>
        <begin position="43"/>
        <end position="100"/>
    </location>
</feature>
<proteinExistence type="predicted"/>
<dbReference type="SUPFAM" id="SSF52540">
    <property type="entry name" value="P-loop containing nucleoside triphosphate hydrolases"/>
    <property type="match status" value="1"/>
</dbReference>
<feature type="compositionally biased region" description="Basic and acidic residues" evidence="1">
    <location>
        <begin position="101"/>
        <end position="112"/>
    </location>
</feature>
<feature type="region of interest" description="Disordered" evidence="1">
    <location>
        <begin position="1"/>
        <end position="20"/>
    </location>
</feature>
<feature type="compositionally biased region" description="Basic residues" evidence="1">
    <location>
        <begin position="116"/>
        <end position="131"/>
    </location>
</feature>
<evidence type="ECO:0000256" key="1">
    <source>
        <dbReference type="SAM" id="MobiDB-lite"/>
    </source>
</evidence>
<evidence type="ECO:0000313" key="3">
    <source>
        <dbReference type="EMBL" id="MDR7277400.1"/>
    </source>
</evidence>
<keyword evidence="3" id="KW-0067">ATP-binding</keyword>
<organism evidence="3 4">
    <name type="scientific">Catenuloplanes atrovinosus</name>
    <dbReference type="NCBI Taxonomy" id="137266"/>
    <lineage>
        <taxon>Bacteria</taxon>
        <taxon>Bacillati</taxon>
        <taxon>Actinomycetota</taxon>
        <taxon>Actinomycetes</taxon>
        <taxon>Micromonosporales</taxon>
        <taxon>Micromonosporaceae</taxon>
        <taxon>Catenuloplanes</taxon>
    </lineage>
</organism>
<dbReference type="RefSeq" id="WP_310369667.1">
    <property type="nucleotide sequence ID" value="NZ_JAVDYB010000001.1"/>
</dbReference>
<comment type="caution">
    <text evidence="3">The sequence shown here is derived from an EMBL/GenBank/DDBJ whole genome shotgun (WGS) entry which is preliminary data.</text>
</comment>
<dbReference type="GO" id="GO:0005524">
    <property type="term" value="F:ATP binding"/>
    <property type="evidence" value="ECO:0007669"/>
    <property type="project" value="UniProtKB-KW"/>
</dbReference>
<feature type="compositionally biased region" description="Low complexity" evidence="1">
    <location>
        <begin position="205"/>
        <end position="214"/>
    </location>
</feature>
<feature type="compositionally biased region" description="Basic residues" evidence="1">
    <location>
        <begin position="251"/>
        <end position="266"/>
    </location>
</feature>
<reference evidence="3" key="1">
    <citation type="submission" date="2023-07" db="EMBL/GenBank/DDBJ databases">
        <title>Sequencing the genomes of 1000 actinobacteria strains.</title>
        <authorList>
            <person name="Klenk H.-P."/>
        </authorList>
    </citation>
    <scope>NUCLEOTIDE SEQUENCE</scope>
    <source>
        <strain evidence="3">DSM 44707</strain>
    </source>
</reference>
<keyword evidence="4" id="KW-1185">Reference proteome</keyword>
<name>A0AAE3YPP6_9ACTN</name>
<dbReference type="AlphaFoldDB" id="A0AAE3YPP6"/>
<feature type="compositionally biased region" description="Basic and acidic residues" evidence="1">
    <location>
        <begin position="187"/>
        <end position="200"/>
    </location>
</feature>
<feature type="region of interest" description="Disordered" evidence="1">
    <location>
        <begin position="167"/>
        <end position="275"/>
    </location>
</feature>
<dbReference type="InterPro" id="IPR027417">
    <property type="entry name" value="P-loop_NTPase"/>
</dbReference>
<dbReference type="Gene3D" id="3.40.50.300">
    <property type="entry name" value="P-loop containing nucleotide triphosphate hydrolases"/>
    <property type="match status" value="1"/>
</dbReference>
<accession>A0AAE3YPP6</accession>
<gene>
    <name evidence="3" type="ORF">J2S41_004178</name>
</gene>
<feature type="region of interest" description="Disordered" evidence="1">
    <location>
        <begin position="101"/>
        <end position="131"/>
    </location>
</feature>
<dbReference type="EMBL" id="JAVDYB010000001">
    <property type="protein sequence ID" value="MDR7277400.1"/>
    <property type="molecule type" value="Genomic_DNA"/>
</dbReference>
<protein>
    <submittedName>
        <fullName evidence="3">Energy-coupling factor transporter ATP-binding protein EcfA2</fullName>
    </submittedName>
</protein>
<evidence type="ECO:0000313" key="4">
    <source>
        <dbReference type="Proteomes" id="UP001183643"/>
    </source>
</evidence>
<dbReference type="InterPro" id="IPR003439">
    <property type="entry name" value="ABC_transporter-like_ATP-bd"/>
</dbReference>
<dbReference type="Proteomes" id="UP001183643">
    <property type="component" value="Unassembled WGS sequence"/>
</dbReference>
<evidence type="ECO:0000259" key="2">
    <source>
        <dbReference type="Pfam" id="PF00005"/>
    </source>
</evidence>